<gene>
    <name evidence="4" type="ORF">MC7420_2427</name>
</gene>
<keyword evidence="5" id="KW-1185">Reference proteome</keyword>
<proteinExistence type="predicted"/>
<dbReference type="HOGENOM" id="CLU_320493_0_0_3"/>
<evidence type="ECO:0000313" key="5">
    <source>
        <dbReference type="Proteomes" id="UP000003835"/>
    </source>
</evidence>
<name>B4W2B3_9CYAN</name>
<keyword evidence="1" id="KW-0175">Coiled coil</keyword>
<dbReference type="EMBL" id="DS989870">
    <property type="protein sequence ID" value="EDX71761.1"/>
    <property type="molecule type" value="Genomic_DNA"/>
</dbReference>
<dbReference type="OrthoDB" id="468501at2"/>
<dbReference type="Gene3D" id="1.20.120.20">
    <property type="entry name" value="Apolipoprotein"/>
    <property type="match status" value="1"/>
</dbReference>
<protein>
    <recommendedName>
        <fullName evidence="3">Tox-REase-7 domain-containing protein</fullName>
    </recommendedName>
</protein>
<reference evidence="4 5" key="1">
    <citation type="submission" date="2008-07" db="EMBL/GenBank/DDBJ databases">
        <authorList>
            <person name="Tandeau de Marsac N."/>
            <person name="Ferriera S."/>
            <person name="Johnson J."/>
            <person name="Kravitz S."/>
            <person name="Beeson K."/>
            <person name="Sutton G."/>
            <person name="Rogers Y.-H."/>
            <person name="Friedman R."/>
            <person name="Frazier M."/>
            <person name="Venter J.C."/>
        </authorList>
    </citation>
    <scope>NUCLEOTIDE SEQUENCE [LARGE SCALE GENOMIC DNA]</scope>
    <source>
        <strain evidence="4 5">PCC 7420</strain>
    </source>
</reference>
<dbReference type="STRING" id="118168.MC7420_2427"/>
<dbReference type="InterPro" id="IPR028903">
    <property type="entry name" value="Tox-REase-7_dom"/>
</dbReference>
<sequence length="905" mass="98834">MRFSPCCHIDGANRPTVNAAGGIQDTVEAEPDTSSIDAREATALEQPEAGEPTDVNAEGAVPQPRSEAEVSAPLQANSQELDQQMAAENVTEEQLANSNEPEFIAALDAKRQAQDHAATAPTAYRAEEQGILTQGQTEAQTMAQTQLGEMHGQREQQLNEVMGLQDETKSQDEQERTRVANEINGIYEQTKTDVETILSDLDTEVTNKFDAGAAAAKQKFEAYVSENMEAYKQERYGELWDITGYDERFGDAVFGLPPEVNQFFVDGRQLYIDEMDIALTDIANYVAEKLNEAKERIDQGKQEIQEYVAGLPDNLRQVGEDAAQNIQSQFDQLEESVNNKQNELIDSLAQQYSTSLQEVDARIEEMKAENRGLVNQFTDMMGGVFNTIGQIRSMLEGVLAGAAGAIGAILSDPIGFLGNLISGVKQGLDSFVGNIATHLQGGLVAWLTGTMGGLGIQIPDDLFSLEGIFNLVAQILGLTWDYIRSKAVRMFGDPVVAAMEQGLEMFQVLQSEGAIALWEQVQDQFTDLKEQVIDQIKDMVITQVIQSGVSWMLGLLTPAGAFVKAAQTIYNIVMFFVNRGSQVVELVQAITESIGAIASGALGQAASLVESALAKALPVAIGFLASLIGVSGLARKVQDVVEGIRKRIDDAIEFVLNKAKQMAASLLRRLGIGRGEEGEEDEQEQPLDLPEVRFTDATGENHRMWMQESGNRYQLMVASGNPQKVEDAVEPDGEFADYVNEYQTYQSNGGKQTILQYVEGRAARKLGRRSEQPAIAAYNRVAGLSVSKNNTAIEFLAGTAQNFTIETTSNRPNGVRIPDFFSQGQVVGEIKNVERQDYDSQMKDNVRIARGDRVRLQGMQELLPPTNRFDLVVRTPSEAHPNGTHVSSPLRGAIAAAGGQVYELI</sequence>
<dbReference type="RefSeq" id="WP_006105470.1">
    <property type="nucleotide sequence ID" value="NZ_DS989870.1"/>
</dbReference>
<dbReference type="eggNOG" id="COG5412">
    <property type="taxonomic scope" value="Bacteria"/>
</dbReference>
<dbReference type="AlphaFoldDB" id="B4W2B3"/>
<evidence type="ECO:0000313" key="4">
    <source>
        <dbReference type="EMBL" id="EDX71761.1"/>
    </source>
</evidence>
<dbReference type="Pfam" id="PF15649">
    <property type="entry name" value="Tox-REase-7"/>
    <property type="match status" value="1"/>
</dbReference>
<dbReference type="SUPFAM" id="SSF58113">
    <property type="entry name" value="Apolipoprotein A-I"/>
    <property type="match status" value="1"/>
</dbReference>
<feature type="coiled-coil region" evidence="1">
    <location>
        <begin position="283"/>
        <end position="376"/>
    </location>
</feature>
<evidence type="ECO:0000259" key="3">
    <source>
        <dbReference type="Pfam" id="PF15649"/>
    </source>
</evidence>
<feature type="domain" description="Tox-REase-7" evidence="3">
    <location>
        <begin position="812"/>
        <end position="850"/>
    </location>
</feature>
<accession>B4W2B3</accession>
<evidence type="ECO:0000256" key="2">
    <source>
        <dbReference type="SAM" id="MobiDB-lite"/>
    </source>
</evidence>
<organism evidence="4 5">
    <name type="scientific">Coleofasciculus chthonoplastes PCC 7420</name>
    <dbReference type="NCBI Taxonomy" id="118168"/>
    <lineage>
        <taxon>Bacteria</taxon>
        <taxon>Bacillati</taxon>
        <taxon>Cyanobacteriota</taxon>
        <taxon>Cyanophyceae</taxon>
        <taxon>Coleofasciculales</taxon>
        <taxon>Coleofasciculaceae</taxon>
        <taxon>Coleofasciculus</taxon>
    </lineage>
</organism>
<evidence type="ECO:0000256" key="1">
    <source>
        <dbReference type="SAM" id="Coils"/>
    </source>
</evidence>
<dbReference type="Proteomes" id="UP000003835">
    <property type="component" value="Unassembled WGS sequence"/>
</dbReference>
<feature type="region of interest" description="Disordered" evidence="2">
    <location>
        <begin position="28"/>
        <end position="72"/>
    </location>
</feature>